<feature type="chain" id="PRO_5017742846" evidence="5">
    <location>
        <begin position="25"/>
        <end position="291"/>
    </location>
</feature>
<keyword evidence="4" id="KW-0472">Membrane</keyword>
<dbReference type="PANTHER" id="PTHR47737">
    <property type="entry name" value="GLYCINE BETAINE/PROLINE BETAINE TRANSPORT SYSTEM PERMEASE PROTEIN PROW"/>
    <property type="match status" value="1"/>
</dbReference>
<keyword evidence="5" id="KW-0732">Signal</keyword>
<dbReference type="PANTHER" id="PTHR47737:SF1">
    <property type="entry name" value="GLYCINE BETAINE_PROLINE BETAINE TRANSPORT SYSTEM PERMEASE PROTEIN PROW"/>
    <property type="match status" value="1"/>
</dbReference>
<dbReference type="Proteomes" id="UP000262325">
    <property type="component" value="Unassembled WGS sequence"/>
</dbReference>
<dbReference type="GO" id="GO:0031460">
    <property type="term" value="P:glycine betaine transport"/>
    <property type="evidence" value="ECO:0007669"/>
    <property type="project" value="TreeGrafter"/>
</dbReference>
<evidence type="ECO:0000313" key="8">
    <source>
        <dbReference type="Proteomes" id="UP000262325"/>
    </source>
</evidence>
<evidence type="ECO:0000256" key="5">
    <source>
        <dbReference type="SAM" id="SignalP"/>
    </source>
</evidence>
<dbReference type="GO" id="GO:0005275">
    <property type="term" value="F:amine transmembrane transporter activity"/>
    <property type="evidence" value="ECO:0007669"/>
    <property type="project" value="TreeGrafter"/>
</dbReference>
<dbReference type="CDD" id="cd13639">
    <property type="entry name" value="PBP2_OpuAC_like"/>
    <property type="match status" value="1"/>
</dbReference>
<evidence type="ECO:0000313" key="7">
    <source>
        <dbReference type="EMBL" id="HCW92335.1"/>
    </source>
</evidence>
<dbReference type="Gene3D" id="3.40.190.10">
    <property type="entry name" value="Periplasmic binding protein-like II"/>
    <property type="match status" value="1"/>
</dbReference>
<feature type="domain" description="ABC-type glycine betaine transport system substrate-binding" evidence="6">
    <location>
        <begin position="28"/>
        <end position="273"/>
    </location>
</feature>
<evidence type="ECO:0000256" key="3">
    <source>
        <dbReference type="ARBA" id="ARBA00022475"/>
    </source>
</evidence>
<name>A0A3D5Q8Z6_FLESI</name>
<dbReference type="EMBL" id="DPPF01000032">
    <property type="protein sequence ID" value="HCW92335.1"/>
    <property type="molecule type" value="Genomic_DNA"/>
</dbReference>
<evidence type="ECO:0000256" key="1">
    <source>
        <dbReference type="ARBA" id="ARBA00004236"/>
    </source>
</evidence>
<dbReference type="InterPro" id="IPR007210">
    <property type="entry name" value="ABC_Gly_betaine_transp_sub-bd"/>
</dbReference>
<comment type="caution">
    <text evidence="7">The sequence shown here is derived from an EMBL/GenBank/DDBJ whole genome shotgun (WGS) entry which is preliminary data.</text>
</comment>
<dbReference type="Gene3D" id="3.40.190.100">
    <property type="entry name" value="Glycine betaine-binding periplasmic protein, domain 2"/>
    <property type="match status" value="1"/>
</dbReference>
<dbReference type="AlphaFoldDB" id="A0A3D5Q8Z6"/>
<reference evidence="7 8" key="1">
    <citation type="journal article" date="2018" name="Nat. Biotechnol.">
        <title>A standardized bacterial taxonomy based on genome phylogeny substantially revises the tree of life.</title>
        <authorList>
            <person name="Parks D.H."/>
            <person name="Chuvochina M."/>
            <person name="Waite D.W."/>
            <person name="Rinke C."/>
            <person name="Skarshewski A."/>
            <person name="Chaumeil P.A."/>
            <person name="Hugenholtz P."/>
        </authorList>
    </citation>
    <scope>NUCLEOTIDE SEQUENCE [LARGE SCALE GENOMIC DNA]</scope>
    <source>
        <strain evidence="7">UBA8672</strain>
    </source>
</reference>
<dbReference type="GO" id="GO:0015871">
    <property type="term" value="P:choline transport"/>
    <property type="evidence" value="ECO:0007669"/>
    <property type="project" value="TreeGrafter"/>
</dbReference>
<sequence length="291" mass="32246">MKKLTKIIAVMLTMLILSASAVMAKQEKVTIPYVEWARCVAITHVAGGILEDMLGYDVQLRSVANAAMWASVASGDSDALMCAWLPLTHGDLYEKYKDNIVNAQTNYKGAITGLVVPSYVKADSISELAKYKEKFNGEIIGIDPGAGMSKAIDKAIKNDTSNLGEFKYVTGSGAIMMASLDRAIKNHEWIVVPLWKPHWAFGAYDLKILKDKNGIFSEAETIDTIVREGLKKDDKLLYSFFSNFDWTKLDLSPVLVDNKNQMAPSKSAEKFIENNKEKIKKLLEPVKEAAK</sequence>
<feature type="signal peptide" evidence="5">
    <location>
        <begin position="1"/>
        <end position="24"/>
    </location>
</feature>
<protein>
    <submittedName>
        <fullName evidence="7">Glycine/betaine ABC transporter substrate-binding protein</fullName>
    </submittedName>
</protein>
<organism evidence="7 8">
    <name type="scientific">Flexistipes sinusarabici</name>
    <dbReference type="NCBI Taxonomy" id="2352"/>
    <lineage>
        <taxon>Bacteria</taxon>
        <taxon>Pseudomonadati</taxon>
        <taxon>Deferribacterota</taxon>
        <taxon>Deferribacteres</taxon>
        <taxon>Deferribacterales</taxon>
        <taxon>Flexistipitaceae</taxon>
        <taxon>Flexistipes</taxon>
    </lineage>
</organism>
<evidence type="ECO:0000256" key="2">
    <source>
        <dbReference type="ARBA" id="ARBA00022448"/>
    </source>
</evidence>
<dbReference type="SUPFAM" id="SSF53850">
    <property type="entry name" value="Periplasmic binding protein-like II"/>
    <property type="match status" value="1"/>
</dbReference>
<evidence type="ECO:0000259" key="6">
    <source>
        <dbReference type="Pfam" id="PF04069"/>
    </source>
</evidence>
<comment type="subcellular location">
    <subcellularLocation>
        <location evidence="1">Cell membrane</location>
    </subcellularLocation>
</comment>
<accession>A0A3D5Q8Z6</accession>
<keyword evidence="3" id="KW-1003">Cell membrane</keyword>
<keyword evidence="2" id="KW-0813">Transport</keyword>
<proteinExistence type="predicted"/>
<dbReference type="GO" id="GO:0043190">
    <property type="term" value="C:ATP-binding cassette (ABC) transporter complex"/>
    <property type="evidence" value="ECO:0007669"/>
    <property type="project" value="InterPro"/>
</dbReference>
<dbReference type="GO" id="GO:0015226">
    <property type="term" value="F:carnitine transmembrane transporter activity"/>
    <property type="evidence" value="ECO:0007669"/>
    <property type="project" value="TreeGrafter"/>
</dbReference>
<evidence type="ECO:0000256" key="4">
    <source>
        <dbReference type="ARBA" id="ARBA00023136"/>
    </source>
</evidence>
<gene>
    <name evidence="7" type="ORF">DHM44_01500</name>
</gene>
<dbReference type="Pfam" id="PF04069">
    <property type="entry name" value="OpuAC"/>
    <property type="match status" value="1"/>
</dbReference>